<comment type="caution">
    <text evidence="1">The sequence shown here is derived from an EMBL/GenBank/DDBJ whole genome shotgun (WGS) entry which is preliminary data.</text>
</comment>
<reference evidence="1" key="2">
    <citation type="journal article" date="2021" name="Genome Biol. Evol.">
        <title>Developing a high-quality reference genome for a parasitic bivalve with doubly uniparental inheritance (Bivalvia: Unionida).</title>
        <authorList>
            <person name="Smith C.H."/>
        </authorList>
    </citation>
    <scope>NUCLEOTIDE SEQUENCE</scope>
    <source>
        <strain evidence="1">CHS0354</strain>
        <tissue evidence="1">Mantle</tissue>
    </source>
</reference>
<feature type="non-terminal residue" evidence="1">
    <location>
        <position position="1"/>
    </location>
</feature>
<sequence length="53" mass="6238">SKDQFPHNRSKVIRDKGESYIEALPYLEDLHDWDHVHGVKILPQFDVAMLFTT</sequence>
<organism evidence="1 2">
    <name type="scientific">Potamilus streckersoni</name>
    <dbReference type="NCBI Taxonomy" id="2493646"/>
    <lineage>
        <taxon>Eukaryota</taxon>
        <taxon>Metazoa</taxon>
        <taxon>Spiralia</taxon>
        <taxon>Lophotrochozoa</taxon>
        <taxon>Mollusca</taxon>
        <taxon>Bivalvia</taxon>
        <taxon>Autobranchia</taxon>
        <taxon>Heteroconchia</taxon>
        <taxon>Palaeoheterodonta</taxon>
        <taxon>Unionida</taxon>
        <taxon>Unionoidea</taxon>
        <taxon>Unionidae</taxon>
        <taxon>Ambleminae</taxon>
        <taxon>Lampsilini</taxon>
        <taxon>Potamilus</taxon>
    </lineage>
</organism>
<accession>A0AAE0W386</accession>
<proteinExistence type="predicted"/>
<feature type="non-terminal residue" evidence="1">
    <location>
        <position position="53"/>
    </location>
</feature>
<reference evidence="1" key="3">
    <citation type="submission" date="2023-05" db="EMBL/GenBank/DDBJ databases">
        <authorList>
            <person name="Smith C.H."/>
        </authorList>
    </citation>
    <scope>NUCLEOTIDE SEQUENCE</scope>
    <source>
        <strain evidence="1">CHS0354</strain>
        <tissue evidence="1">Mantle</tissue>
    </source>
</reference>
<evidence type="ECO:0000313" key="1">
    <source>
        <dbReference type="EMBL" id="KAK3598635.1"/>
    </source>
</evidence>
<reference evidence="1" key="1">
    <citation type="journal article" date="2021" name="Genome Biol. Evol.">
        <title>A High-Quality Reference Genome for a Parasitic Bivalve with Doubly Uniparental Inheritance (Bivalvia: Unionida).</title>
        <authorList>
            <person name="Smith C.H."/>
        </authorList>
    </citation>
    <scope>NUCLEOTIDE SEQUENCE</scope>
    <source>
        <strain evidence="1">CHS0354</strain>
    </source>
</reference>
<name>A0AAE0W386_9BIVA</name>
<dbReference type="AlphaFoldDB" id="A0AAE0W386"/>
<keyword evidence="2" id="KW-1185">Reference proteome</keyword>
<dbReference type="EMBL" id="JAEAOA010002198">
    <property type="protein sequence ID" value="KAK3598635.1"/>
    <property type="molecule type" value="Genomic_DNA"/>
</dbReference>
<gene>
    <name evidence="1" type="ORF">CHS0354_037585</name>
</gene>
<protein>
    <submittedName>
        <fullName evidence="1">Uncharacterized protein</fullName>
    </submittedName>
</protein>
<evidence type="ECO:0000313" key="2">
    <source>
        <dbReference type="Proteomes" id="UP001195483"/>
    </source>
</evidence>
<dbReference type="Proteomes" id="UP001195483">
    <property type="component" value="Unassembled WGS sequence"/>
</dbReference>